<gene>
    <name evidence="1" type="ORF">CYJ41_04120</name>
</gene>
<sequence>MRKFLLKNDDILNILYENNILVVKSNISQFCTKFTKFEKIIYSKKDEKYFITTYNFNKKTKFEVLTSKDEYKKALKISPVINKQSYKFSIEGNDFILEDYKGFATLEFDNKESNFNLPTIFKNIDMKEITDEKFYDNMLFYKKAYLKLDNKKTIQVLKTLPFLKLVFPDDIDAYEAFLILINQFNFQYLSTFEKYTLTKNNDFLYDLRQKTIEISSLLNEFKDIIDNEIFTNLQNLLRQNLDNIDEIYKFKSLIDYFKTISYSKKTINSLEFVLKNQNEFFGFKKDFNYEIFLEDFNGFYKKDSKILKEFVARKIRFNLVLGQKKFNKLSSESLNSEFFEFKIFIDSLKSLLKSFYLVFDIKIIKKIYKEVLKLSIRLDDLYDRNSWCEIINLYDKGENKAFLKEQKDEISVFMFELRSKLIDEKSKFIDEARRSSKVLKVYYKKEIYEKSKQNH</sequence>
<proteinExistence type="predicted"/>
<evidence type="ECO:0000313" key="1">
    <source>
        <dbReference type="EMBL" id="PKZ29548.1"/>
    </source>
</evidence>
<reference evidence="1 2" key="1">
    <citation type="submission" date="2017-12" db="EMBL/GenBank/DDBJ databases">
        <title>Phylogenetic diversity of female urinary microbiome.</title>
        <authorList>
            <person name="Thomas-White K."/>
            <person name="Wolfe A.J."/>
        </authorList>
    </citation>
    <scope>NUCLEOTIDE SEQUENCE [LARGE SCALE GENOMIC DNA]</scope>
    <source>
        <strain evidence="1 2">UMB0112</strain>
    </source>
</reference>
<protein>
    <recommendedName>
        <fullName evidence="3">CHAD domain-containing protein</fullName>
    </recommendedName>
</protein>
<name>A0A2I1NB04_9BACT</name>
<comment type="caution">
    <text evidence="1">The sequence shown here is derived from an EMBL/GenBank/DDBJ whole genome shotgun (WGS) entry which is preliminary data.</text>
</comment>
<evidence type="ECO:0000313" key="2">
    <source>
        <dbReference type="Proteomes" id="UP000234639"/>
    </source>
</evidence>
<dbReference type="RefSeq" id="WP_101637112.1">
    <property type="nucleotide sequence ID" value="NZ_PKHU01000003.1"/>
</dbReference>
<organism evidence="1 2">
    <name type="scientific">Campylobacter ureolyticus</name>
    <dbReference type="NCBI Taxonomy" id="827"/>
    <lineage>
        <taxon>Bacteria</taxon>
        <taxon>Pseudomonadati</taxon>
        <taxon>Campylobacterota</taxon>
        <taxon>Epsilonproteobacteria</taxon>
        <taxon>Campylobacterales</taxon>
        <taxon>Campylobacteraceae</taxon>
        <taxon>Campylobacter</taxon>
    </lineage>
</organism>
<accession>A0A2I1NB04</accession>
<dbReference type="EMBL" id="PKHU01000003">
    <property type="protein sequence ID" value="PKZ29548.1"/>
    <property type="molecule type" value="Genomic_DNA"/>
</dbReference>
<dbReference type="AlphaFoldDB" id="A0A2I1NB04"/>
<evidence type="ECO:0008006" key="3">
    <source>
        <dbReference type="Google" id="ProtNLM"/>
    </source>
</evidence>
<dbReference type="Proteomes" id="UP000234639">
    <property type="component" value="Unassembled WGS sequence"/>
</dbReference>